<feature type="binding site" evidence="9">
    <location>
        <position position="139"/>
    </location>
    <ligand>
        <name>Zn(2+)</name>
        <dbReference type="ChEBI" id="CHEBI:29105"/>
        <note>catalytic</note>
    </ligand>
</feature>
<name>F3ZR43_9BACE</name>
<feature type="active site" description="Proton donor/acceptor" evidence="9">
    <location>
        <position position="203"/>
    </location>
</feature>
<dbReference type="Proteomes" id="UP000018439">
    <property type="component" value="Chromosome"/>
</dbReference>
<organism evidence="11 12">
    <name type="scientific">Bacteroides coprosuis DSM 18011</name>
    <dbReference type="NCBI Taxonomy" id="679937"/>
    <lineage>
        <taxon>Bacteria</taxon>
        <taxon>Pseudomonadati</taxon>
        <taxon>Bacteroidota</taxon>
        <taxon>Bacteroidia</taxon>
        <taxon>Bacteroidales</taxon>
        <taxon>Bacteroidaceae</taxon>
        <taxon>Bacteroides</taxon>
    </lineage>
</organism>
<evidence type="ECO:0000256" key="5">
    <source>
        <dbReference type="ARBA" id="ARBA00022833"/>
    </source>
</evidence>
<sequence>MKFRLVLFFFLATICFPIVQGKSKSALSLEKRGMINLKEEDPSIHVHLMYAYADNFVGEILYDDLKEAYLHPLAAKALIKAHQYLKELHPQYSFIVYDACRPMSVQQKMWNKVKHTTKAKYVSNPANGGGLHNYGMAVDISILDEKGKPLSMGTPVDHLGYQAHIDNEEELVKKGIISLQEKRNRELLRSVMRRAGFRALPSEWWHFNKISRAEARKNYKPIL</sequence>
<dbReference type="InterPro" id="IPR000755">
    <property type="entry name" value="A_A_dipeptidase"/>
</dbReference>
<comment type="function">
    <text evidence="9 10">Catalyzes hydrolysis of the D-alanyl-D-alanine dipeptide.</text>
</comment>
<keyword evidence="4 9" id="KW-0378">Hydrolase</keyword>
<evidence type="ECO:0000256" key="4">
    <source>
        <dbReference type="ARBA" id="ARBA00022801"/>
    </source>
</evidence>
<keyword evidence="7 9" id="KW-0482">Metalloprotease</keyword>
<evidence type="ECO:0000256" key="8">
    <source>
        <dbReference type="ARBA" id="ARBA00023316"/>
    </source>
</evidence>
<dbReference type="AlphaFoldDB" id="F3ZR43"/>
<dbReference type="EMBL" id="CM001167">
    <property type="protein sequence ID" value="EGJ70636.1"/>
    <property type="molecule type" value="Genomic_DNA"/>
</dbReference>
<dbReference type="HOGENOM" id="CLU_060744_1_0_10"/>
<dbReference type="eggNOG" id="COG2173">
    <property type="taxonomic scope" value="Bacteria"/>
</dbReference>
<evidence type="ECO:0000256" key="3">
    <source>
        <dbReference type="ARBA" id="ARBA00022723"/>
    </source>
</evidence>
<proteinExistence type="inferred from homology"/>
<comment type="similarity">
    <text evidence="9 10">Belongs to the peptidase M15D family.</text>
</comment>
<dbReference type="PANTHER" id="PTHR43126">
    <property type="entry name" value="D-ALANYL-D-ALANINE DIPEPTIDASE"/>
    <property type="match status" value="1"/>
</dbReference>
<evidence type="ECO:0000313" key="12">
    <source>
        <dbReference type="Proteomes" id="UP000018439"/>
    </source>
</evidence>
<evidence type="ECO:0000256" key="9">
    <source>
        <dbReference type="HAMAP-Rule" id="MF_01924"/>
    </source>
</evidence>
<feature type="site" description="Transition state stabilizer" evidence="9">
    <location>
        <position position="101"/>
    </location>
</feature>
<dbReference type="GO" id="GO:0160237">
    <property type="term" value="F:D-Ala-D-Ala dipeptidase activity"/>
    <property type="evidence" value="ECO:0007669"/>
    <property type="project" value="UniProtKB-EC"/>
</dbReference>
<keyword evidence="3 9" id="KW-0479">Metal-binding</keyword>
<keyword evidence="5 9" id="KW-0862">Zinc</keyword>
<dbReference type="GO" id="GO:0071555">
    <property type="term" value="P:cell wall organization"/>
    <property type="evidence" value="ECO:0007669"/>
    <property type="project" value="UniProtKB-KW"/>
</dbReference>
<protein>
    <recommendedName>
        <fullName evidence="9 10">D-alanyl-D-alanine dipeptidase</fullName>
        <shortName evidence="9 10">D-Ala-D-Ala dipeptidase</shortName>
        <ecNumber evidence="9 10">3.4.13.22</ecNumber>
    </recommendedName>
</protein>
<dbReference type="InterPro" id="IPR009045">
    <property type="entry name" value="Zn_M74/Hedgehog-like"/>
</dbReference>
<comment type="cofactor">
    <cofactor evidence="9">
        <name>Zn(2+)</name>
        <dbReference type="ChEBI" id="CHEBI:29105"/>
    </cofactor>
    <text evidence="9">Binds 1 zinc ion per subunit.</text>
</comment>
<comment type="catalytic activity">
    <reaction evidence="1 9 10">
        <text>D-alanyl-D-alanine + H2O = 2 D-alanine</text>
        <dbReference type="Rhea" id="RHEA:20661"/>
        <dbReference type="ChEBI" id="CHEBI:15377"/>
        <dbReference type="ChEBI" id="CHEBI:57416"/>
        <dbReference type="ChEBI" id="CHEBI:57822"/>
        <dbReference type="EC" id="3.4.13.22"/>
    </reaction>
</comment>
<keyword evidence="12" id="KW-1185">Reference proteome</keyword>
<reference evidence="11 12" key="1">
    <citation type="journal article" date="2011" name="Stand. Genomic Sci.">
        <title>Non-contiguous finished genome sequence of Bacteroides coprosuis type strain (PC139).</title>
        <authorList>
            <person name="Land M."/>
            <person name="Held B."/>
            <person name="Gronow S."/>
            <person name="Abt B."/>
            <person name="Lucas S."/>
            <person name="Del Rio T.G."/>
            <person name="Nolan M."/>
            <person name="Tice H."/>
            <person name="Cheng J.F."/>
            <person name="Pitluck S."/>
            <person name="Liolios K."/>
            <person name="Pagani I."/>
            <person name="Ivanova N."/>
            <person name="Mavromatis K."/>
            <person name="Mikhailova N."/>
            <person name="Pati A."/>
            <person name="Tapia R."/>
            <person name="Han C."/>
            <person name="Goodwin L."/>
            <person name="Chen A."/>
            <person name="Palaniappan K."/>
            <person name="Hauser L."/>
            <person name="Brambilla E.M."/>
            <person name="Rohde M."/>
            <person name="Goker M."/>
            <person name="Detter J.C."/>
            <person name="Woyke T."/>
            <person name="Bristow J."/>
            <person name="Eisen J.A."/>
            <person name="Markowitz V."/>
            <person name="Hugenholtz P."/>
            <person name="Kyrpides N.C."/>
            <person name="Klenk H.P."/>
            <person name="Lapidus A."/>
        </authorList>
    </citation>
    <scope>NUCLEOTIDE SEQUENCE</scope>
    <source>
        <strain evidence="11 12">DSM 18011</strain>
    </source>
</reference>
<dbReference type="EC" id="3.4.13.22" evidence="9 10"/>
<feature type="binding site" evidence="9">
    <location>
        <position position="206"/>
    </location>
    <ligand>
        <name>Zn(2+)</name>
        <dbReference type="ChEBI" id="CHEBI:29105"/>
        <note>catalytic</note>
    </ligand>
</feature>
<feature type="binding site" evidence="9">
    <location>
        <position position="132"/>
    </location>
    <ligand>
        <name>Zn(2+)</name>
        <dbReference type="ChEBI" id="CHEBI:29105"/>
        <note>catalytic</note>
    </ligand>
</feature>
<evidence type="ECO:0000313" key="11">
    <source>
        <dbReference type="EMBL" id="EGJ70636.1"/>
    </source>
</evidence>
<evidence type="ECO:0000256" key="10">
    <source>
        <dbReference type="PIRNR" id="PIRNR026671"/>
    </source>
</evidence>
<dbReference type="OrthoDB" id="9801430at2"/>
<dbReference type="PANTHER" id="PTHR43126:SF2">
    <property type="entry name" value="D-ALANYL-D-ALANINE DIPEPTIDASE"/>
    <property type="match status" value="1"/>
</dbReference>
<keyword evidence="8 10" id="KW-0961">Cell wall biogenesis/degradation</keyword>
<dbReference type="CDD" id="cd14840">
    <property type="entry name" value="D-Ala-D-Ala_dipeptidase_Aad"/>
    <property type="match status" value="1"/>
</dbReference>
<dbReference type="STRING" id="679937.Bcop_0418"/>
<dbReference type="Gene3D" id="3.30.1380.10">
    <property type="match status" value="1"/>
</dbReference>
<dbReference type="Pfam" id="PF01427">
    <property type="entry name" value="Peptidase_M15"/>
    <property type="match status" value="1"/>
</dbReference>
<evidence type="ECO:0000256" key="7">
    <source>
        <dbReference type="ARBA" id="ARBA00023049"/>
    </source>
</evidence>
<dbReference type="GO" id="GO:0008237">
    <property type="term" value="F:metallopeptidase activity"/>
    <property type="evidence" value="ECO:0007669"/>
    <property type="project" value="UniProtKB-KW"/>
</dbReference>
<evidence type="ECO:0000256" key="6">
    <source>
        <dbReference type="ARBA" id="ARBA00022997"/>
    </source>
</evidence>
<dbReference type="HAMAP" id="MF_01924">
    <property type="entry name" value="A_A_dipeptidase"/>
    <property type="match status" value="1"/>
</dbReference>
<dbReference type="GO" id="GO:0006508">
    <property type="term" value="P:proteolysis"/>
    <property type="evidence" value="ECO:0007669"/>
    <property type="project" value="UniProtKB-KW"/>
</dbReference>
<evidence type="ECO:0000256" key="2">
    <source>
        <dbReference type="ARBA" id="ARBA00022670"/>
    </source>
</evidence>
<accession>F3ZR43</accession>
<evidence type="ECO:0000256" key="1">
    <source>
        <dbReference type="ARBA" id="ARBA00001362"/>
    </source>
</evidence>
<dbReference type="GO" id="GO:0008270">
    <property type="term" value="F:zinc ion binding"/>
    <property type="evidence" value="ECO:0007669"/>
    <property type="project" value="UniProtKB-UniRule"/>
</dbReference>
<gene>
    <name evidence="11" type="ORF">Bcop_0418</name>
</gene>
<keyword evidence="6 9" id="KW-0224">Dipeptidase</keyword>
<keyword evidence="2 9" id="KW-0645">Protease</keyword>
<dbReference type="SUPFAM" id="SSF55166">
    <property type="entry name" value="Hedgehog/DD-peptidase"/>
    <property type="match status" value="1"/>
</dbReference>
<dbReference type="PIRSF" id="PIRSF026671">
    <property type="entry name" value="AA_dipeptidase"/>
    <property type="match status" value="1"/>
</dbReference>